<accession>A0ABV1Y6H8</accession>
<reference evidence="2 3" key="1">
    <citation type="submission" date="2024-06" db="EMBL/GenBank/DDBJ databases">
        <title>The Natural Products Discovery Center: Release of the First 8490 Sequenced Strains for Exploring Actinobacteria Biosynthetic Diversity.</title>
        <authorList>
            <person name="Kalkreuter E."/>
            <person name="Kautsar S.A."/>
            <person name="Yang D."/>
            <person name="Bader C.D."/>
            <person name="Teijaro C.N."/>
            <person name="Fluegel L."/>
            <person name="Davis C.M."/>
            <person name="Simpson J.R."/>
            <person name="Lauterbach L."/>
            <person name="Steele A.D."/>
            <person name="Gui C."/>
            <person name="Meng S."/>
            <person name="Li G."/>
            <person name="Viehrig K."/>
            <person name="Ye F."/>
            <person name="Su P."/>
            <person name="Kiefer A.F."/>
            <person name="Nichols A."/>
            <person name="Cepeda A.J."/>
            <person name="Yan W."/>
            <person name="Fan B."/>
            <person name="Jiang Y."/>
            <person name="Adhikari A."/>
            <person name="Zheng C.-J."/>
            <person name="Schuster L."/>
            <person name="Cowan T.M."/>
            <person name="Smanski M.J."/>
            <person name="Chevrette M.G."/>
            <person name="De Carvalho L.P.S."/>
            <person name="Shen B."/>
        </authorList>
    </citation>
    <scope>NUCLEOTIDE SEQUENCE [LARGE SCALE GENOMIC DNA]</scope>
    <source>
        <strain evidence="2 3">NPDC000155</strain>
    </source>
</reference>
<evidence type="ECO:0000313" key="3">
    <source>
        <dbReference type="Proteomes" id="UP001486207"/>
    </source>
</evidence>
<feature type="region of interest" description="Disordered" evidence="1">
    <location>
        <begin position="111"/>
        <end position="156"/>
    </location>
</feature>
<sequence length="243" mass="25507">MGEPHSDGSAPGRRRVHRSDAVSGPEGSALEALLAALPEAGADRKGEQQAVAAFRAARDVGAHRVRTRRRDDWRPRGQRRAWHSVRAAVALSLASLTLSGVALAAIGVVRSSDDGHGDRRRSQPSATASSQAGAGTPAAESHTPGASAALDHQATAQDTDAHCRAYEAVKGRGKALDATAWRRLVEAAGGTRDVAAYCAEQLTHTAGDEQGRAEKTENAKKAEKAAKPTKPAKTTKPEKPEKR</sequence>
<feature type="compositionally biased region" description="Low complexity" evidence="1">
    <location>
        <begin position="123"/>
        <end position="139"/>
    </location>
</feature>
<comment type="caution">
    <text evidence="2">The sequence shown here is derived from an EMBL/GenBank/DDBJ whole genome shotgun (WGS) entry which is preliminary data.</text>
</comment>
<protein>
    <submittedName>
        <fullName evidence="2">Uncharacterized protein</fullName>
    </submittedName>
</protein>
<feature type="region of interest" description="Disordered" evidence="1">
    <location>
        <begin position="56"/>
        <end position="80"/>
    </location>
</feature>
<dbReference type="EMBL" id="JBEPFB010000030">
    <property type="protein sequence ID" value="MER7379225.1"/>
    <property type="molecule type" value="Genomic_DNA"/>
</dbReference>
<feature type="region of interest" description="Disordered" evidence="1">
    <location>
        <begin position="1"/>
        <end position="27"/>
    </location>
</feature>
<dbReference type="RefSeq" id="WP_190075713.1">
    <property type="nucleotide sequence ID" value="NZ_BNBM01000027.1"/>
</dbReference>
<keyword evidence="3" id="KW-1185">Reference proteome</keyword>
<feature type="compositionally biased region" description="Basic and acidic residues" evidence="1">
    <location>
        <begin position="111"/>
        <end position="121"/>
    </location>
</feature>
<dbReference type="Proteomes" id="UP001486207">
    <property type="component" value="Unassembled WGS sequence"/>
</dbReference>
<feature type="compositionally biased region" description="Basic and acidic residues" evidence="1">
    <location>
        <begin position="206"/>
        <end position="226"/>
    </location>
</feature>
<gene>
    <name evidence="2" type="ORF">ABT384_42225</name>
</gene>
<proteinExistence type="predicted"/>
<organism evidence="2 3">
    <name type="scientific">Streptomyces lanatus</name>
    <dbReference type="NCBI Taxonomy" id="66900"/>
    <lineage>
        <taxon>Bacteria</taxon>
        <taxon>Bacillati</taxon>
        <taxon>Actinomycetota</taxon>
        <taxon>Actinomycetes</taxon>
        <taxon>Kitasatosporales</taxon>
        <taxon>Streptomycetaceae</taxon>
        <taxon>Streptomyces</taxon>
    </lineage>
</organism>
<evidence type="ECO:0000313" key="2">
    <source>
        <dbReference type="EMBL" id="MER7379225.1"/>
    </source>
</evidence>
<name>A0ABV1Y6H8_9ACTN</name>
<feature type="region of interest" description="Disordered" evidence="1">
    <location>
        <begin position="203"/>
        <end position="243"/>
    </location>
</feature>
<evidence type="ECO:0000256" key="1">
    <source>
        <dbReference type="SAM" id="MobiDB-lite"/>
    </source>
</evidence>